<protein>
    <submittedName>
        <fullName evidence="1">Uncharacterized protein</fullName>
    </submittedName>
</protein>
<name>A0AAV4GZX9_9GAST</name>
<dbReference type="EMBL" id="BMAT01005308">
    <property type="protein sequence ID" value="GFR90745.1"/>
    <property type="molecule type" value="Genomic_DNA"/>
</dbReference>
<dbReference type="Proteomes" id="UP000762676">
    <property type="component" value="Unassembled WGS sequence"/>
</dbReference>
<keyword evidence="2" id="KW-1185">Reference proteome</keyword>
<organism evidence="1 2">
    <name type="scientific">Elysia marginata</name>
    <dbReference type="NCBI Taxonomy" id="1093978"/>
    <lineage>
        <taxon>Eukaryota</taxon>
        <taxon>Metazoa</taxon>
        <taxon>Spiralia</taxon>
        <taxon>Lophotrochozoa</taxon>
        <taxon>Mollusca</taxon>
        <taxon>Gastropoda</taxon>
        <taxon>Heterobranchia</taxon>
        <taxon>Euthyneura</taxon>
        <taxon>Panpulmonata</taxon>
        <taxon>Sacoglossa</taxon>
        <taxon>Placobranchoidea</taxon>
        <taxon>Plakobranchidae</taxon>
        <taxon>Elysia</taxon>
    </lineage>
</organism>
<proteinExistence type="predicted"/>
<evidence type="ECO:0000313" key="1">
    <source>
        <dbReference type="EMBL" id="GFR90745.1"/>
    </source>
</evidence>
<accession>A0AAV4GZX9</accession>
<evidence type="ECO:0000313" key="2">
    <source>
        <dbReference type="Proteomes" id="UP000762676"/>
    </source>
</evidence>
<reference evidence="1 2" key="1">
    <citation type="journal article" date="2021" name="Elife">
        <title>Chloroplast acquisition without the gene transfer in kleptoplastic sea slugs, Plakobranchus ocellatus.</title>
        <authorList>
            <person name="Maeda T."/>
            <person name="Takahashi S."/>
            <person name="Yoshida T."/>
            <person name="Shimamura S."/>
            <person name="Takaki Y."/>
            <person name="Nagai Y."/>
            <person name="Toyoda A."/>
            <person name="Suzuki Y."/>
            <person name="Arimoto A."/>
            <person name="Ishii H."/>
            <person name="Satoh N."/>
            <person name="Nishiyama T."/>
            <person name="Hasebe M."/>
            <person name="Maruyama T."/>
            <person name="Minagawa J."/>
            <person name="Obokata J."/>
            <person name="Shigenobu S."/>
        </authorList>
    </citation>
    <scope>NUCLEOTIDE SEQUENCE [LARGE SCALE GENOMIC DNA]</scope>
</reference>
<dbReference type="AlphaFoldDB" id="A0AAV4GZX9"/>
<sequence>MAEKPTAQYRSDAHEQFDTEQNRCRMFTLKENQDKTCGLKIKISTLACVFRSKSLLSTIRPKRYPGSSSPRDYCLPLTNTLPWAFRSKSLLSTIRPTHYPACSGPRAYFLPLDQHTTLGVPVQELLSTARPARYPGLSGPRAFCLSLDWHATLGLQVQEPTVYPYTSMLPWAFRFKSLPSTGRLAHSLGLSG</sequence>
<gene>
    <name evidence="1" type="ORF">ElyMa_002575300</name>
</gene>
<comment type="caution">
    <text evidence="1">The sequence shown here is derived from an EMBL/GenBank/DDBJ whole genome shotgun (WGS) entry which is preliminary data.</text>
</comment>